<dbReference type="InterPro" id="IPR008969">
    <property type="entry name" value="CarboxyPept-like_regulatory"/>
</dbReference>
<evidence type="ECO:0000256" key="2">
    <source>
        <dbReference type="ARBA" id="ARBA00023136"/>
    </source>
</evidence>
<dbReference type="Proteomes" id="UP001597061">
    <property type="component" value="Unassembled WGS sequence"/>
</dbReference>
<name>A0ABW3JF10_9FLAO</name>
<dbReference type="SUPFAM" id="SSF49464">
    <property type="entry name" value="Carboxypeptidase regulatory domain-like"/>
    <property type="match status" value="1"/>
</dbReference>
<accession>A0ABW3JF10</accession>
<evidence type="ECO:0000256" key="1">
    <source>
        <dbReference type="ARBA" id="ARBA00004442"/>
    </source>
</evidence>
<dbReference type="SUPFAM" id="SSF56935">
    <property type="entry name" value="Porins"/>
    <property type="match status" value="1"/>
</dbReference>
<dbReference type="Pfam" id="PF14905">
    <property type="entry name" value="OMP_b-brl_3"/>
    <property type="match status" value="1"/>
</dbReference>
<comment type="caution">
    <text evidence="5">The sequence shown here is derived from an EMBL/GenBank/DDBJ whole genome shotgun (WGS) entry which is preliminary data.</text>
</comment>
<dbReference type="Gene3D" id="2.60.40.1120">
    <property type="entry name" value="Carboxypeptidase-like, regulatory domain"/>
    <property type="match status" value="1"/>
</dbReference>
<comment type="subcellular location">
    <subcellularLocation>
        <location evidence="1">Cell outer membrane</location>
    </subcellularLocation>
</comment>
<dbReference type="EMBL" id="JBHTJI010000001">
    <property type="protein sequence ID" value="MFD0988679.1"/>
    <property type="molecule type" value="Genomic_DNA"/>
</dbReference>
<protein>
    <submittedName>
        <fullName evidence="5">Outer membrane beta-barrel protein</fullName>
    </submittedName>
</protein>
<organism evidence="5 6">
    <name type="scientific">Mariniflexile jejuense</name>
    <dbReference type="NCBI Taxonomy" id="1173582"/>
    <lineage>
        <taxon>Bacteria</taxon>
        <taxon>Pseudomonadati</taxon>
        <taxon>Bacteroidota</taxon>
        <taxon>Flavobacteriia</taxon>
        <taxon>Flavobacteriales</taxon>
        <taxon>Flavobacteriaceae</taxon>
        <taxon>Mariniflexile</taxon>
    </lineage>
</organism>
<reference evidence="6" key="1">
    <citation type="journal article" date="2019" name="Int. J. Syst. Evol. Microbiol.">
        <title>The Global Catalogue of Microorganisms (GCM) 10K type strain sequencing project: providing services to taxonomists for standard genome sequencing and annotation.</title>
        <authorList>
            <consortium name="The Broad Institute Genomics Platform"/>
            <consortium name="The Broad Institute Genome Sequencing Center for Infectious Disease"/>
            <person name="Wu L."/>
            <person name="Ma J."/>
        </authorList>
    </citation>
    <scope>NUCLEOTIDE SEQUENCE [LARGE SCALE GENOMIC DNA]</scope>
    <source>
        <strain evidence="6">CCUG 62414</strain>
    </source>
</reference>
<evidence type="ECO:0000259" key="4">
    <source>
        <dbReference type="Pfam" id="PF14905"/>
    </source>
</evidence>
<evidence type="ECO:0000256" key="3">
    <source>
        <dbReference type="ARBA" id="ARBA00023237"/>
    </source>
</evidence>
<feature type="domain" description="Outer membrane protein beta-barrel" evidence="4">
    <location>
        <begin position="375"/>
        <end position="783"/>
    </location>
</feature>
<keyword evidence="6" id="KW-1185">Reference proteome</keyword>
<sequence length="810" mass="93738">MLKKLLFYTFYLSTFYGFSQDFYLEATVVDEQNQPVAFSNVVLYFAENSNYLDGTTTNETGEFQFKNLKPNTYTLVISYLGFEEFSTTIQLVGTKNLGIITLKEKTETLNGITVIAKRPTVSRMVDRLVFNVENSTLSNNNVLDVLKHTPGVLVHDGKITVKQATPVVYINDRKVYLSANEVQQLLEGTSASNIKSIEVITNPPAKYEAEGGAVLNIVTSKNIIAGYNGSIFGTYKQGSEYPKYSLGTSHFFKTKKLNTYLNYNVSPRKDFRHNNELINFSENNQTISSWETDYKRTRETSNHTINANIDYELDANNSIGFSTSMLISPREHTKTFVNSSTKVFSPNKTLDSIFNTNNGLVDETFNFAFTLDYVHKFKKEGEQLFVSAHHTNYDFSSFQDVKTGYFYPTDAMAFRNNNFQTFSNQIIQLYTGQVDYELPLANTARFEAGLKVSKINSDSKLRQYQIENDIATQDFRNSDTFIYDEFNYAVYASYAKDWDAWSLKLGLRNEFTDITGNSLATNTINKKNYGKLFPSLYVLNKLNEHNEFYFSYNKRIYRPRYNELNPFKYFLNDNAYIVGDPNLKPQLDDVFTLGYTFNTDYTFELYYRNENNPTLEILFQDNENTILKYINTNIDKSISYGLDFTTYTKIANRWHLYMLSSIFYYENKFTALESNNVLANTNKWSLYGNIINYFSFLKDESLNLDITYLYISPLIDGPTQVSSRHGLDINLKKTFWDNKASLSVGYYDIFNTQNFTQTTKYLNQDVFSKSYMENRLFTLGFNYKFGNSSLKNNQKEIDLEERNRLNTKSN</sequence>
<dbReference type="InterPro" id="IPR041700">
    <property type="entry name" value="OMP_b-brl_3"/>
</dbReference>
<dbReference type="Pfam" id="PF13620">
    <property type="entry name" value="CarboxypepD_reg"/>
    <property type="match status" value="1"/>
</dbReference>
<proteinExistence type="predicted"/>
<dbReference type="RefSeq" id="WP_379924246.1">
    <property type="nucleotide sequence ID" value="NZ_JBHTJI010000001.1"/>
</dbReference>
<evidence type="ECO:0000313" key="6">
    <source>
        <dbReference type="Proteomes" id="UP001597061"/>
    </source>
</evidence>
<dbReference type="InterPro" id="IPR036942">
    <property type="entry name" value="Beta-barrel_TonB_sf"/>
</dbReference>
<dbReference type="Gene3D" id="2.40.170.20">
    <property type="entry name" value="TonB-dependent receptor, beta-barrel domain"/>
    <property type="match status" value="1"/>
</dbReference>
<keyword evidence="2" id="KW-0472">Membrane</keyword>
<evidence type="ECO:0000313" key="5">
    <source>
        <dbReference type="EMBL" id="MFD0988679.1"/>
    </source>
</evidence>
<keyword evidence="3" id="KW-0998">Cell outer membrane</keyword>
<gene>
    <name evidence="5" type="ORF">ACFQ1R_01105</name>
</gene>